<dbReference type="EMBL" id="VSRR010000347">
    <property type="protein sequence ID" value="MPC14379.1"/>
    <property type="molecule type" value="Genomic_DNA"/>
</dbReference>
<dbReference type="Proteomes" id="UP000324222">
    <property type="component" value="Unassembled WGS sequence"/>
</dbReference>
<reference evidence="1 2" key="1">
    <citation type="submission" date="2019-05" db="EMBL/GenBank/DDBJ databases">
        <title>Another draft genome of Portunus trituberculatus and its Hox gene families provides insights of decapod evolution.</title>
        <authorList>
            <person name="Jeong J.-H."/>
            <person name="Song I."/>
            <person name="Kim S."/>
            <person name="Choi T."/>
            <person name="Kim D."/>
            <person name="Ryu S."/>
            <person name="Kim W."/>
        </authorList>
    </citation>
    <scope>NUCLEOTIDE SEQUENCE [LARGE SCALE GENOMIC DNA]</scope>
    <source>
        <tissue evidence="1">Muscle</tissue>
    </source>
</reference>
<sequence>MKLIRGEMVFYKYEIRSKIRNVAEVNEKKVEGGGVKNFLVDTDRAVRPGDIYGSLPRRGLLISS</sequence>
<gene>
    <name evidence="1" type="ORF">E2C01_007143</name>
</gene>
<accession>A0A5B7CYD7</accession>
<name>A0A5B7CYD7_PORTR</name>
<dbReference type="AlphaFoldDB" id="A0A5B7CYD7"/>
<comment type="caution">
    <text evidence="1">The sequence shown here is derived from an EMBL/GenBank/DDBJ whole genome shotgun (WGS) entry which is preliminary data.</text>
</comment>
<protein>
    <submittedName>
        <fullName evidence="1">Uncharacterized protein</fullName>
    </submittedName>
</protein>
<evidence type="ECO:0000313" key="1">
    <source>
        <dbReference type="EMBL" id="MPC14379.1"/>
    </source>
</evidence>
<proteinExistence type="predicted"/>
<evidence type="ECO:0000313" key="2">
    <source>
        <dbReference type="Proteomes" id="UP000324222"/>
    </source>
</evidence>
<organism evidence="1 2">
    <name type="scientific">Portunus trituberculatus</name>
    <name type="common">Swimming crab</name>
    <name type="synonym">Neptunus trituberculatus</name>
    <dbReference type="NCBI Taxonomy" id="210409"/>
    <lineage>
        <taxon>Eukaryota</taxon>
        <taxon>Metazoa</taxon>
        <taxon>Ecdysozoa</taxon>
        <taxon>Arthropoda</taxon>
        <taxon>Crustacea</taxon>
        <taxon>Multicrustacea</taxon>
        <taxon>Malacostraca</taxon>
        <taxon>Eumalacostraca</taxon>
        <taxon>Eucarida</taxon>
        <taxon>Decapoda</taxon>
        <taxon>Pleocyemata</taxon>
        <taxon>Brachyura</taxon>
        <taxon>Eubrachyura</taxon>
        <taxon>Portunoidea</taxon>
        <taxon>Portunidae</taxon>
        <taxon>Portuninae</taxon>
        <taxon>Portunus</taxon>
    </lineage>
</organism>
<keyword evidence="2" id="KW-1185">Reference proteome</keyword>